<sequence length="43" mass="5282">MNHLQSNSQRTKRYLRPSRHQLSAYTLRFDLIQEKEGTKFRFV</sequence>
<evidence type="ECO:0000313" key="1">
    <source>
        <dbReference type="EMBL" id="CAG9942053.1"/>
    </source>
</evidence>
<accession>A0ACA9TMI2</accession>
<dbReference type="EMBL" id="CADEHS020000006">
    <property type="protein sequence ID" value="CAG9942053.1"/>
    <property type="molecule type" value="Genomic_DNA"/>
</dbReference>
<reference evidence="1" key="1">
    <citation type="submission" date="2020-04" db="EMBL/GenBank/DDBJ databases">
        <authorList>
            <person name="Broberg M."/>
        </authorList>
    </citation>
    <scope>NUCLEOTIDE SEQUENCE</scope>
</reference>
<keyword evidence="2" id="KW-1185">Reference proteome</keyword>
<organism evidence="1 2">
    <name type="scientific">Clonostachys rosea f. rosea IK726</name>
    <dbReference type="NCBI Taxonomy" id="1349383"/>
    <lineage>
        <taxon>Eukaryota</taxon>
        <taxon>Fungi</taxon>
        <taxon>Dikarya</taxon>
        <taxon>Ascomycota</taxon>
        <taxon>Pezizomycotina</taxon>
        <taxon>Sordariomycetes</taxon>
        <taxon>Hypocreomycetidae</taxon>
        <taxon>Hypocreales</taxon>
        <taxon>Bionectriaceae</taxon>
        <taxon>Clonostachys</taxon>
    </lineage>
</organism>
<dbReference type="Proteomes" id="UP000836387">
    <property type="component" value="Unassembled WGS sequence"/>
</dbReference>
<reference evidence="1" key="2">
    <citation type="submission" date="2021-10" db="EMBL/GenBank/DDBJ databases">
        <authorList>
            <person name="Piombo E."/>
        </authorList>
    </citation>
    <scope>NUCLEOTIDE SEQUENCE</scope>
</reference>
<protein>
    <submittedName>
        <fullName evidence="1">Uncharacterized protein</fullName>
    </submittedName>
</protein>
<comment type="caution">
    <text evidence="1">The sequence shown here is derived from an EMBL/GenBank/DDBJ whole genome shotgun (WGS) entry which is preliminary data.</text>
</comment>
<evidence type="ECO:0000313" key="2">
    <source>
        <dbReference type="Proteomes" id="UP000836387"/>
    </source>
</evidence>
<name>A0ACA9TMI2_BIOOC</name>
<proteinExistence type="predicted"/>
<gene>
    <name evidence="1" type="ORF">CRV2_00008982</name>
</gene>